<dbReference type="Proteomes" id="UP000826012">
    <property type="component" value="Chromosome"/>
</dbReference>
<gene>
    <name evidence="1" type="ORF">MTY59_26340</name>
</gene>
<evidence type="ECO:0000313" key="1">
    <source>
        <dbReference type="EMBL" id="BCZ22779.1"/>
    </source>
</evidence>
<dbReference type="InterPro" id="IPR046036">
    <property type="entry name" value="DUF5994"/>
</dbReference>
<organism evidence="1 2">
    <name type="scientific">Mycobacterium senriense</name>
    <dbReference type="NCBI Taxonomy" id="2775496"/>
    <lineage>
        <taxon>Bacteria</taxon>
        <taxon>Bacillati</taxon>
        <taxon>Actinomycetota</taxon>
        <taxon>Actinomycetes</taxon>
        <taxon>Mycobacteriales</taxon>
        <taxon>Mycobacteriaceae</taxon>
        <taxon>Mycobacterium</taxon>
        <taxon>Mycobacterium avium complex (MAC)</taxon>
    </lineage>
</organism>
<reference evidence="1 2" key="2">
    <citation type="submission" date="2021-07" db="EMBL/GenBank/DDBJ databases">
        <authorList>
            <person name="Matsumoto Y."/>
            <person name="Motooka D."/>
            <person name="Nakamura S."/>
        </authorList>
    </citation>
    <scope>NUCLEOTIDE SEQUENCE [LARGE SCALE GENOMIC DNA]</scope>
    <source>
        <strain evidence="1 2">TY59</strain>
    </source>
</reference>
<keyword evidence="2" id="KW-1185">Reference proteome</keyword>
<sequence>MRELPTVVPPMSYAVRTRRQATPIRLSVARRLGRDIDGAWWPRADRITNELPELVAVLTPLLGDVTSINVNWSSLQRPPDFNWPGWEGKRQHVMTVSGAHGCANLLIVSYATHSALALMVLRCAADLPVEGADRAKPAFLAAEAILRAAQQQCERSSGY</sequence>
<dbReference type="Pfam" id="PF19457">
    <property type="entry name" value="DUF5994"/>
    <property type="match status" value="1"/>
</dbReference>
<name>A0ABM7SRD9_9MYCO</name>
<dbReference type="EMBL" id="AP024828">
    <property type="protein sequence ID" value="BCZ22779.1"/>
    <property type="molecule type" value="Genomic_DNA"/>
</dbReference>
<accession>A0ABM7SRD9</accession>
<evidence type="ECO:0000313" key="2">
    <source>
        <dbReference type="Proteomes" id="UP000826012"/>
    </source>
</evidence>
<protein>
    <submittedName>
        <fullName evidence="1">Uncharacterized protein</fullName>
    </submittedName>
</protein>
<reference evidence="1 2" key="1">
    <citation type="submission" date="2021-07" db="EMBL/GenBank/DDBJ databases">
        <title>Complete genome sequence of nontuberculous Mycobacterium sp. TY59.</title>
        <authorList>
            <person name="Fukushima K."/>
        </authorList>
    </citation>
    <scope>NUCLEOTIDE SEQUENCE [LARGE SCALE GENOMIC DNA]</scope>
    <source>
        <strain evidence="1 2">TY59</strain>
    </source>
</reference>
<proteinExistence type="predicted"/>